<dbReference type="SMR" id="G5AG40"/>
<accession>G5AG40</accession>
<feature type="compositionally biased region" description="Low complexity" evidence="1">
    <location>
        <begin position="200"/>
        <end position="241"/>
    </location>
</feature>
<evidence type="ECO:0000256" key="2">
    <source>
        <dbReference type="SAM" id="SignalP"/>
    </source>
</evidence>
<dbReference type="RefSeq" id="XP_009539083.1">
    <property type="nucleotide sequence ID" value="XM_009540788.1"/>
</dbReference>
<feature type="signal peptide" evidence="2">
    <location>
        <begin position="1"/>
        <end position="23"/>
    </location>
</feature>
<keyword evidence="2" id="KW-0732">Signal</keyword>
<sequence length="278" mass="29094">MLTAAAFASTTALLAALVPTADAHGYIAKPASQFKGAANSAWVVQIDPVWKSDKWDGNNPGSVEVFTSFKSVNNFKDLKTLMDDTSVYGQDCGFTDPNGTPQPIPTDGKATFSRGLIHVGPCEIWLDDNKVLSEDDCYSKYGNPNQDVITTFPVDYSSCNNGGCKEMRCYCLGFQGLVDKTVWQSYKNCIPLTGSGGGSSTSTSTPTSPSNSTSQTSQTSSDGSKTQSSGDSKTPSSSDNSATPAPASNDSPSTEAPTTQGSSADTPKATTAPSFSFK</sequence>
<gene>
    <name evidence="3" type="ORF">PHYSODRAFT_533682</name>
</gene>
<dbReference type="InParanoid" id="G5AG40"/>
<dbReference type="AlphaFoldDB" id="G5AG40"/>
<dbReference type="EMBL" id="JH159166">
    <property type="protein sequence ID" value="EGZ05552.1"/>
    <property type="molecule type" value="Genomic_DNA"/>
</dbReference>
<evidence type="ECO:0000313" key="4">
    <source>
        <dbReference type="Proteomes" id="UP000002640"/>
    </source>
</evidence>
<organism evidence="3 4">
    <name type="scientific">Phytophthora sojae (strain P6497)</name>
    <name type="common">Soybean stem and root rot agent</name>
    <name type="synonym">Phytophthora megasperma f. sp. glycines</name>
    <dbReference type="NCBI Taxonomy" id="1094619"/>
    <lineage>
        <taxon>Eukaryota</taxon>
        <taxon>Sar</taxon>
        <taxon>Stramenopiles</taxon>
        <taxon>Oomycota</taxon>
        <taxon>Peronosporomycetes</taxon>
        <taxon>Peronosporales</taxon>
        <taxon>Peronosporaceae</taxon>
        <taxon>Phytophthora</taxon>
    </lineage>
</organism>
<reference evidence="3 4" key="1">
    <citation type="journal article" date="2006" name="Science">
        <title>Phytophthora genome sequences uncover evolutionary origins and mechanisms of pathogenesis.</title>
        <authorList>
            <person name="Tyler B.M."/>
            <person name="Tripathy S."/>
            <person name="Zhang X."/>
            <person name="Dehal P."/>
            <person name="Jiang R.H."/>
            <person name="Aerts A."/>
            <person name="Arredondo F.D."/>
            <person name="Baxter L."/>
            <person name="Bensasson D."/>
            <person name="Beynon J.L."/>
            <person name="Chapman J."/>
            <person name="Damasceno C.M."/>
            <person name="Dorrance A.E."/>
            <person name="Dou D."/>
            <person name="Dickerman A.W."/>
            <person name="Dubchak I.L."/>
            <person name="Garbelotto M."/>
            <person name="Gijzen M."/>
            <person name="Gordon S.G."/>
            <person name="Govers F."/>
            <person name="Grunwald N.J."/>
            <person name="Huang W."/>
            <person name="Ivors K.L."/>
            <person name="Jones R.W."/>
            <person name="Kamoun S."/>
            <person name="Krampis K."/>
            <person name="Lamour K.H."/>
            <person name="Lee M.K."/>
            <person name="McDonald W.H."/>
            <person name="Medina M."/>
            <person name="Meijer H.J."/>
            <person name="Nordberg E.K."/>
            <person name="Maclean D.J."/>
            <person name="Ospina-Giraldo M.D."/>
            <person name="Morris P.F."/>
            <person name="Phuntumart V."/>
            <person name="Putnam N.H."/>
            <person name="Rash S."/>
            <person name="Rose J.K."/>
            <person name="Sakihama Y."/>
            <person name="Salamov A.A."/>
            <person name="Savidor A."/>
            <person name="Scheuring C.F."/>
            <person name="Smith B.M."/>
            <person name="Sobral B.W."/>
            <person name="Terry A."/>
            <person name="Torto-Alalibo T.A."/>
            <person name="Win J."/>
            <person name="Xu Z."/>
            <person name="Zhang H."/>
            <person name="Grigoriev I.V."/>
            <person name="Rokhsar D.S."/>
            <person name="Boore J.L."/>
        </authorList>
    </citation>
    <scope>NUCLEOTIDE SEQUENCE [LARGE SCALE GENOMIC DNA]</scope>
    <source>
        <strain evidence="3 4">P6497</strain>
    </source>
</reference>
<dbReference type="KEGG" id="psoj:PHYSODRAFT_533682"/>
<keyword evidence="4" id="KW-1185">Reference proteome</keyword>
<feature type="region of interest" description="Disordered" evidence="1">
    <location>
        <begin position="194"/>
        <end position="278"/>
    </location>
</feature>
<name>G5AG40_PHYSP</name>
<protein>
    <submittedName>
        <fullName evidence="3">Uncharacterized protein</fullName>
    </submittedName>
</protein>
<feature type="chain" id="PRO_5003473371" evidence="2">
    <location>
        <begin position="24"/>
        <end position="278"/>
    </location>
</feature>
<evidence type="ECO:0000313" key="3">
    <source>
        <dbReference type="EMBL" id="EGZ05552.1"/>
    </source>
</evidence>
<dbReference type="OMA" id="SYKEMWW"/>
<evidence type="ECO:0000256" key="1">
    <source>
        <dbReference type="SAM" id="MobiDB-lite"/>
    </source>
</evidence>
<dbReference type="Proteomes" id="UP000002640">
    <property type="component" value="Unassembled WGS sequence"/>
</dbReference>
<proteinExistence type="predicted"/>
<dbReference type="GeneID" id="20661895"/>
<feature type="compositionally biased region" description="Polar residues" evidence="1">
    <location>
        <begin position="242"/>
        <end position="278"/>
    </location>
</feature>